<dbReference type="EMBL" id="PDNA01000136">
    <property type="protein sequence ID" value="PGH11137.1"/>
    <property type="molecule type" value="Genomic_DNA"/>
</dbReference>
<dbReference type="InterPro" id="IPR056672">
    <property type="entry name" value="DUF7770"/>
</dbReference>
<gene>
    <name evidence="2" type="ORF">AJ80_07239</name>
</gene>
<reference evidence="2 3" key="1">
    <citation type="submission" date="2017-10" db="EMBL/GenBank/DDBJ databases">
        <title>Comparative genomics in systemic dimorphic fungi from Ajellomycetaceae.</title>
        <authorList>
            <person name="Munoz J.F."/>
            <person name="Mcewen J.G."/>
            <person name="Clay O.K."/>
            <person name="Cuomo C.A."/>
        </authorList>
    </citation>
    <scope>NUCLEOTIDE SEQUENCE [LARGE SCALE GENOMIC DNA]</scope>
    <source>
        <strain evidence="2 3">UAMH7299</strain>
    </source>
</reference>
<dbReference type="Proteomes" id="UP000224634">
    <property type="component" value="Unassembled WGS sequence"/>
</dbReference>
<sequence length="89" mass="10439">MPITIHTTGAWSNSLHSDNHVTILLILNEGRAVQVDMRTNDEDRRGQLHWKLVDYQHSFSEIKFFDYDLGASVQVKTLHRAIRNDWKLH</sequence>
<comment type="caution">
    <text evidence="2">The sequence shown here is derived from an EMBL/GenBank/DDBJ whole genome shotgun (WGS) entry which is preliminary data.</text>
</comment>
<evidence type="ECO:0000313" key="3">
    <source>
        <dbReference type="Proteomes" id="UP000224634"/>
    </source>
</evidence>
<evidence type="ECO:0000313" key="2">
    <source>
        <dbReference type="EMBL" id="PGH11137.1"/>
    </source>
</evidence>
<protein>
    <recommendedName>
        <fullName evidence="1">DUF7770 domain-containing protein</fullName>
    </recommendedName>
</protein>
<dbReference type="STRING" id="1447883.A0A2B7XRL1"/>
<proteinExistence type="predicted"/>
<accession>A0A2B7XRL1</accession>
<dbReference type="OrthoDB" id="3527137at2759"/>
<evidence type="ECO:0000259" key="1">
    <source>
        <dbReference type="Pfam" id="PF24968"/>
    </source>
</evidence>
<dbReference type="Pfam" id="PF24968">
    <property type="entry name" value="DUF7770"/>
    <property type="match status" value="1"/>
</dbReference>
<feature type="domain" description="DUF7770" evidence="1">
    <location>
        <begin position="3"/>
        <end position="84"/>
    </location>
</feature>
<name>A0A2B7XRL1_POLH7</name>
<keyword evidence="3" id="KW-1185">Reference proteome</keyword>
<dbReference type="AlphaFoldDB" id="A0A2B7XRL1"/>
<organism evidence="2 3">
    <name type="scientific">Polytolypa hystricis (strain UAMH7299)</name>
    <dbReference type="NCBI Taxonomy" id="1447883"/>
    <lineage>
        <taxon>Eukaryota</taxon>
        <taxon>Fungi</taxon>
        <taxon>Dikarya</taxon>
        <taxon>Ascomycota</taxon>
        <taxon>Pezizomycotina</taxon>
        <taxon>Eurotiomycetes</taxon>
        <taxon>Eurotiomycetidae</taxon>
        <taxon>Onygenales</taxon>
        <taxon>Onygenales incertae sedis</taxon>
        <taxon>Polytolypa</taxon>
    </lineage>
</organism>